<accession>A0A4Q9KTH5</accession>
<evidence type="ECO:0000313" key="4">
    <source>
        <dbReference type="Proteomes" id="UP000292362"/>
    </source>
</evidence>
<name>A0A4Q9KTH5_9MICR</name>
<dbReference type="AlphaFoldDB" id="A0A4Q9KTH5"/>
<evidence type="ECO:0000256" key="1">
    <source>
        <dbReference type="SAM" id="MobiDB-lite"/>
    </source>
</evidence>
<dbReference type="VEuPathDB" id="MicrosporidiaDB:CWI37_2227p0010"/>
<feature type="compositionally biased region" description="Basic and acidic residues" evidence="1">
    <location>
        <begin position="147"/>
        <end position="181"/>
    </location>
</feature>
<feature type="compositionally biased region" description="Basic and acidic residues" evidence="1">
    <location>
        <begin position="96"/>
        <end position="131"/>
    </location>
</feature>
<evidence type="ECO:0000313" key="3">
    <source>
        <dbReference type="EMBL" id="TBT97500.1"/>
    </source>
</evidence>
<comment type="caution">
    <text evidence="3">The sequence shown here is derived from an EMBL/GenBank/DDBJ whole genome shotgun (WGS) entry which is preliminary data.</text>
</comment>
<feature type="region of interest" description="Disordered" evidence="1">
    <location>
        <begin position="96"/>
        <end position="181"/>
    </location>
</feature>
<protein>
    <submittedName>
        <fullName evidence="3">DUF5096 domain-containing protein</fullName>
    </submittedName>
</protein>
<sequence length="422" mass="49229">MEKYIGKKLIFETKDSTLIGILIEISKKEGKFVIQKEDNTTLSLNTLSLTKIMIHKEEIENLKNKNTTKEIECKKEGIESKKEGIDIKKEGIDIKTDTSNKENRNENISKDNKNNRNENPNKEYINKDNRNRRSLKAGLSTFNNKRTPTELENLIKSKSPKKQEKQEKHEKQEKYEKPEISKYEKPEISKYEKPEISKYENKEKQENKENKEIYYLSDIRYEEFLNSIFNFYGPPEDGFISIATQNILKIILLTSFKSVKEGKVSILIGKDSIYSRIALNLAKILPLHNIDSQVKFASKENISIKTEIYKYFFINSLGRIVSNIDITTDLLIIAGEDFTFDDTNHFIIKKTVFKDILYLNIPSKKDDFNSKRKCCVCYGSVPEKYKNFDGSVLCLDVCLSEEIYKKFNIDRISKKNIFKVKD</sequence>
<dbReference type="Proteomes" id="UP000292362">
    <property type="component" value="Unassembled WGS sequence"/>
</dbReference>
<feature type="domain" description="DUF5096" evidence="2">
    <location>
        <begin position="220"/>
        <end position="419"/>
    </location>
</feature>
<dbReference type="Pfam" id="PF17019">
    <property type="entry name" value="DUF5096"/>
    <property type="match status" value="1"/>
</dbReference>
<proteinExistence type="predicted"/>
<organism evidence="3 4">
    <name type="scientific">Hamiltosporidium tvaerminnensis</name>
    <dbReference type="NCBI Taxonomy" id="1176355"/>
    <lineage>
        <taxon>Eukaryota</taxon>
        <taxon>Fungi</taxon>
        <taxon>Fungi incertae sedis</taxon>
        <taxon>Microsporidia</taxon>
        <taxon>Dubosqiidae</taxon>
        <taxon>Hamiltosporidium</taxon>
    </lineage>
</organism>
<dbReference type="InterPro" id="IPR031512">
    <property type="entry name" value="DUF5096"/>
</dbReference>
<evidence type="ECO:0000259" key="2">
    <source>
        <dbReference type="Pfam" id="PF17019"/>
    </source>
</evidence>
<gene>
    <name evidence="3" type="ORF">CWI37_2227p0010</name>
</gene>
<reference evidence="3 4" key="1">
    <citation type="submission" date="2017-12" db="EMBL/GenBank/DDBJ databases">
        <authorList>
            <person name="Pombert J.-F."/>
            <person name="Haag K.L."/>
            <person name="Ebert D."/>
        </authorList>
    </citation>
    <scope>NUCLEOTIDE SEQUENCE [LARGE SCALE GENOMIC DNA]</scope>
    <source>
        <strain evidence="3">FI-OER-3-3</strain>
    </source>
</reference>
<dbReference type="EMBL" id="PITJ01002227">
    <property type="protein sequence ID" value="TBT97500.1"/>
    <property type="molecule type" value="Genomic_DNA"/>
</dbReference>